<evidence type="ECO:0000256" key="10">
    <source>
        <dbReference type="ARBA" id="ARBA00023136"/>
    </source>
</evidence>
<comment type="similarity">
    <text evidence="2">Belongs to the cytochrome P450 family.</text>
</comment>
<dbReference type="Pfam" id="PF00067">
    <property type="entry name" value="p450"/>
    <property type="match status" value="1"/>
</dbReference>
<keyword evidence="5 11" id="KW-0479">Metal-binding</keyword>
<dbReference type="GO" id="GO:0016020">
    <property type="term" value="C:membrane"/>
    <property type="evidence" value="ECO:0007669"/>
    <property type="project" value="UniProtKB-SubCell"/>
</dbReference>
<dbReference type="Proteomes" id="UP000026961">
    <property type="component" value="Chromosome 1"/>
</dbReference>
<reference evidence="12" key="2">
    <citation type="submission" date="2015-04" db="UniProtKB">
        <authorList>
            <consortium name="EnsemblPlants"/>
        </authorList>
    </citation>
    <scope>IDENTIFICATION</scope>
</reference>
<evidence type="ECO:0000256" key="5">
    <source>
        <dbReference type="ARBA" id="ARBA00022723"/>
    </source>
</evidence>
<evidence type="ECO:0000256" key="8">
    <source>
        <dbReference type="ARBA" id="ARBA00023004"/>
    </source>
</evidence>
<dbReference type="GO" id="GO:0010268">
    <property type="term" value="P:brassinosteroid homeostasis"/>
    <property type="evidence" value="ECO:0007669"/>
    <property type="project" value="UniProtKB-ARBA"/>
</dbReference>
<evidence type="ECO:0000313" key="12">
    <source>
        <dbReference type="EnsemblPlants" id="OGLUM01G33680.1"/>
    </source>
</evidence>
<comment type="subcellular location">
    <subcellularLocation>
        <location evidence="1">Membrane</location>
        <topology evidence="1">Single-pass membrane protein</topology>
    </subcellularLocation>
</comment>
<dbReference type="InterPro" id="IPR050665">
    <property type="entry name" value="Cytochrome_P450_Monooxygen"/>
</dbReference>
<keyword evidence="3 11" id="KW-0349">Heme</keyword>
<dbReference type="GO" id="GO:0005506">
    <property type="term" value="F:iron ion binding"/>
    <property type="evidence" value="ECO:0007669"/>
    <property type="project" value="InterPro"/>
</dbReference>
<dbReference type="eggNOG" id="KOG0157">
    <property type="taxonomic scope" value="Eukaryota"/>
</dbReference>
<evidence type="ECO:0000256" key="11">
    <source>
        <dbReference type="PIRSR" id="PIRSR602401-1"/>
    </source>
</evidence>
<evidence type="ECO:0000256" key="6">
    <source>
        <dbReference type="ARBA" id="ARBA00022989"/>
    </source>
</evidence>
<dbReference type="EnsemblPlants" id="OGLUM01G33680.1">
    <property type="protein sequence ID" value="OGLUM01G33680.1"/>
    <property type="gene ID" value="OGLUM01G33680"/>
</dbReference>
<sequence length="596" mass="67282">MALKPSIFEKNRSTSLRRRQDVNNLDFSKKNGSGRAAYAVDQTVGGLATPPIVRLALTPPEAESPPTAKESCTGASLMLGEAASPWSLAGAGAAVALLWLCAWTLQWAWWTPRRLERALRAQGLRGTRYRLFIGDVAENGRLNREAASRPLPLGSHDVVPRVMPFFCNVLKEHGKLSFVWTGPKPFVIIRDPDLAREILSNKSGNFAKQTTAGIAKFVVGGVVTYEGEKWAKHRRILNPAFHQEKIKRMLPVFLACCTKMITRWVNSMSSEGISELDVWDEFQNLTGDVISRTAFGSSYQEGWRIFQLQEEQAKRVLKAFQRIFIPGYWYLPIENNRRIREIDQEIRTILRGIIVKRDKAVKNGEGSNDDLLGLLVESNMRQSNEKEDVGMSIEDMIEECKLFYAAGSETTSMLLTWTLILLSMHPEWQEQAREEVMHHFGRTTPDHDGLSRLKIVTMILHEVLRLYPPVVFLQRTTHKEIELGGIKYPEGVNFTLPVLSIHHDPSIWGQDAIKFNPERFANGVSKATKFQTAFFSFAWGPRICLGQSFAMLEAKMALATILQSFSFELSPSYTHAPHTVLTLQPQYGSPIKLKKL</sequence>
<reference evidence="12" key="3">
    <citation type="submission" date="2018-05" db="EMBL/GenBank/DDBJ databases">
        <title>OgluRS3 (Oryza glumaepatula Reference Sequence Version 3).</title>
        <authorList>
            <person name="Zhang J."/>
            <person name="Kudrna D."/>
            <person name="Lee S."/>
            <person name="Talag J."/>
            <person name="Welchert J."/>
            <person name="Wing R.A."/>
        </authorList>
    </citation>
    <scope>NUCLEOTIDE SEQUENCE [LARGE SCALE GENOMIC DNA]</scope>
</reference>
<organism evidence="12">
    <name type="scientific">Oryza glumipatula</name>
    <dbReference type="NCBI Taxonomy" id="40148"/>
    <lineage>
        <taxon>Eukaryota</taxon>
        <taxon>Viridiplantae</taxon>
        <taxon>Streptophyta</taxon>
        <taxon>Embryophyta</taxon>
        <taxon>Tracheophyta</taxon>
        <taxon>Spermatophyta</taxon>
        <taxon>Magnoliopsida</taxon>
        <taxon>Liliopsida</taxon>
        <taxon>Poales</taxon>
        <taxon>Poaceae</taxon>
        <taxon>BOP clade</taxon>
        <taxon>Oryzoideae</taxon>
        <taxon>Oryzeae</taxon>
        <taxon>Oryzinae</taxon>
        <taxon>Oryza</taxon>
    </lineage>
</organism>
<evidence type="ECO:0000313" key="13">
    <source>
        <dbReference type="Proteomes" id="UP000026961"/>
    </source>
</evidence>
<keyword evidence="8 11" id="KW-0408">Iron</keyword>
<dbReference type="PANTHER" id="PTHR24282:SF255">
    <property type="entry name" value="CYTOCHROME P450 72A11-RELATED"/>
    <property type="match status" value="1"/>
</dbReference>
<dbReference type="SUPFAM" id="SSF48264">
    <property type="entry name" value="Cytochrome P450"/>
    <property type="match status" value="1"/>
</dbReference>
<keyword evidence="13" id="KW-1185">Reference proteome</keyword>
<evidence type="ECO:0000256" key="4">
    <source>
        <dbReference type="ARBA" id="ARBA00022692"/>
    </source>
</evidence>
<dbReference type="InterPro" id="IPR036396">
    <property type="entry name" value="Cyt_P450_sf"/>
</dbReference>
<dbReference type="InterPro" id="IPR002401">
    <property type="entry name" value="Cyt_P450_E_grp-I"/>
</dbReference>
<protein>
    <recommendedName>
        <fullName evidence="14">Cytochrome P450</fullName>
    </recommendedName>
</protein>
<reference evidence="12" key="1">
    <citation type="submission" date="2013-08" db="EMBL/GenBank/DDBJ databases">
        <title>Oryza genome evolution.</title>
        <authorList>
            <person name="Wing R.A."/>
            <person name="Panaud O."/>
            <person name="Oliveira A.C."/>
        </authorList>
    </citation>
    <scope>NUCLEOTIDE SEQUENCE</scope>
</reference>
<evidence type="ECO:0000256" key="2">
    <source>
        <dbReference type="ARBA" id="ARBA00010617"/>
    </source>
</evidence>
<evidence type="ECO:0000256" key="7">
    <source>
        <dbReference type="ARBA" id="ARBA00023002"/>
    </source>
</evidence>
<proteinExistence type="inferred from homology"/>
<keyword evidence="10" id="KW-0472">Membrane</keyword>
<keyword evidence="6" id="KW-1133">Transmembrane helix</keyword>
<dbReference type="GO" id="GO:0016705">
    <property type="term" value="F:oxidoreductase activity, acting on paired donors, with incorporation or reduction of molecular oxygen"/>
    <property type="evidence" value="ECO:0007669"/>
    <property type="project" value="InterPro"/>
</dbReference>
<dbReference type="PANTHER" id="PTHR24282">
    <property type="entry name" value="CYTOCHROME P450 FAMILY MEMBER"/>
    <property type="match status" value="1"/>
</dbReference>
<dbReference type="GO" id="GO:0004497">
    <property type="term" value="F:monooxygenase activity"/>
    <property type="evidence" value="ECO:0007669"/>
    <property type="project" value="UniProtKB-KW"/>
</dbReference>
<dbReference type="Gramene" id="OGLUM01G33680.1">
    <property type="protein sequence ID" value="OGLUM01G33680.1"/>
    <property type="gene ID" value="OGLUM01G33680"/>
</dbReference>
<name>A0A0D9YEH0_9ORYZ</name>
<feature type="binding site" description="axial binding residue" evidence="11">
    <location>
        <position position="544"/>
    </location>
    <ligand>
        <name>heme</name>
        <dbReference type="ChEBI" id="CHEBI:30413"/>
    </ligand>
    <ligandPart>
        <name>Fe</name>
        <dbReference type="ChEBI" id="CHEBI:18248"/>
    </ligandPart>
</feature>
<evidence type="ECO:0000256" key="3">
    <source>
        <dbReference type="ARBA" id="ARBA00022617"/>
    </source>
</evidence>
<dbReference type="AlphaFoldDB" id="A0A0D9YEH0"/>
<dbReference type="InterPro" id="IPR001128">
    <property type="entry name" value="Cyt_P450"/>
</dbReference>
<keyword evidence="7" id="KW-0560">Oxidoreductase</keyword>
<comment type="cofactor">
    <cofactor evidence="11">
        <name>heme</name>
        <dbReference type="ChEBI" id="CHEBI:30413"/>
    </cofactor>
</comment>
<dbReference type="STRING" id="40148.A0A0D9YEH0"/>
<evidence type="ECO:0000256" key="1">
    <source>
        <dbReference type="ARBA" id="ARBA00004167"/>
    </source>
</evidence>
<evidence type="ECO:0000256" key="9">
    <source>
        <dbReference type="ARBA" id="ARBA00023033"/>
    </source>
</evidence>
<dbReference type="FunFam" id="1.10.630.10:FF:000029">
    <property type="entry name" value="Cytochrome P450 734A1"/>
    <property type="match status" value="1"/>
</dbReference>
<dbReference type="Gene3D" id="1.10.630.10">
    <property type="entry name" value="Cytochrome P450"/>
    <property type="match status" value="1"/>
</dbReference>
<accession>A0A0D9YEH0</accession>
<dbReference type="PRINTS" id="PR00463">
    <property type="entry name" value="EP450I"/>
</dbReference>
<dbReference type="PRINTS" id="PR00385">
    <property type="entry name" value="P450"/>
</dbReference>
<dbReference type="HOGENOM" id="CLU_001570_5_0_1"/>
<evidence type="ECO:0008006" key="14">
    <source>
        <dbReference type="Google" id="ProtNLM"/>
    </source>
</evidence>
<keyword evidence="4" id="KW-0812">Transmembrane</keyword>
<keyword evidence="9" id="KW-0503">Monooxygenase</keyword>
<dbReference type="GO" id="GO:0016131">
    <property type="term" value="P:brassinosteroid metabolic process"/>
    <property type="evidence" value="ECO:0007669"/>
    <property type="project" value="UniProtKB-ARBA"/>
</dbReference>
<dbReference type="GO" id="GO:0020037">
    <property type="term" value="F:heme binding"/>
    <property type="evidence" value="ECO:0007669"/>
    <property type="project" value="InterPro"/>
</dbReference>